<evidence type="ECO:0000313" key="2">
    <source>
        <dbReference type="EMBL" id="GFY74924.1"/>
    </source>
</evidence>
<dbReference type="AlphaFoldDB" id="A0A8X6YSI6"/>
<sequence>MTWKAEKTAPLFQQRRNTERDSINNAGKNPCGCLLATSRERPILSHVTTPLHDGSSAPTLGWYERRIFPGLMLVQPTSEQFFIQCLGCMLVDSN</sequence>
<evidence type="ECO:0000256" key="1">
    <source>
        <dbReference type="SAM" id="MobiDB-lite"/>
    </source>
</evidence>
<feature type="region of interest" description="Disordered" evidence="1">
    <location>
        <begin position="1"/>
        <end position="27"/>
    </location>
</feature>
<evidence type="ECO:0000313" key="3">
    <source>
        <dbReference type="Proteomes" id="UP000886998"/>
    </source>
</evidence>
<organism evidence="2 3">
    <name type="scientific">Trichonephila inaurata madagascariensis</name>
    <dbReference type="NCBI Taxonomy" id="2747483"/>
    <lineage>
        <taxon>Eukaryota</taxon>
        <taxon>Metazoa</taxon>
        <taxon>Ecdysozoa</taxon>
        <taxon>Arthropoda</taxon>
        <taxon>Chelicerata</taxon>
        <taxon>Arachnida</taxon>
        <taxon>Araneae</taxon>
        <taxon>Araneomorphae</taxon>
        <taxon>Entelegynae</taxon>
        <taxon>Araneoidea</taxon>
        <taxon>Nephilidae</taxon>
        <taxon>Trichonephila</taxon>
        <taxon>Trichonephila inaurata</taxon>
    </lineage>
</organism>
<comment type="caution">
    <text evidence="2">The sequence shown here is derived from an EMBL/GenBank/DDBJ whole genome shotgun (WGS) entry which is preliminary data.</text>
</comment>
<protein>
    <submittedName>
        <fullName evidence="2">Uncharacterized protein</fullName>
    </submittedName>
</protein>
<reference evidence="2" key="1">
    <citation type="submission" date="2020-08" db="EMBL/GenBank/DDBJ databases">
        <title>Multicomponent nature underlies the extraordinary mechanical properties of spider dragline silk.</title>
        <authorList>
            <person name="Kono N."/>
            <person name="Nakamura H."/>
            <person name="Mori M."/>
            <person name="Yoshida Y."/>
            <person name="Ohtoshi R."/>
            <person name="Malay A.D."/>
            <person name="Moran D.A.P."/>
            <person name="Tomita M."/>
            <person name="Numata K."/>
            <person name="Arakawa K."/>
        </authorList>
    </citation>
    <scope>NUCLEOTIDE SEQUENCE</scope>
</reference>
<dbReference type="Proteomes" id="UP000886998">
    <property type="component" value="Unassembled WGS sequence"/>
</dbReference>
<proteinExistence type="predicted"/>
<dbReference type="EMBL" id="BMAV01021027">
    <property type="protein sequence ID" value="GFY74924.1"/>
    <property type="molecule type" value="Genomic_DNA"/>
</dbReference>
<keyword evidence="3" id="KW-1185">Reference proteome</keyword>
<accession>A0A8X6YSI6</accession>
<name>A0A8X6YSI6_9ARAC</name>
<gene>
    <name evidence="2" type="ORF">TNIN_139511</name>
</gene>